<dbReference type="EMBL" id="CAGKOT010000031">
    <property type="protein sequence ID" value="CAB5372667.1"/>
    <property type="molecule type" value="Genomic_DNA"/>
</dbReference>
<dbReference type="EMBL" id="LLXJ01000004">
    <property type="protein sequence ID" value="PKC17826.1"/>
    <property type="molecule type" value="Genomic_DNA"/>
</dbReference>
<gene>
    <name evidence="1" type="ORF">CHRIB12_LOCUS13651</name>
    <name evidence="2" type="ORF">RhiirA5_471617</name>
</gene>
<name>A0A2I1E846_9GLOM</name>
<dbReference type="VEuPathDB" id="FungiDB:FUN_013188"/>
<comment type="caution">
    <text evidence="1">The sequence shown here is derived from an EMBL/GenBank/DDBJ whole genome shotgun (WGS) entry which is preliminary data.</text>
</comment>
<protein>
    <submittedName>
        <fullName evidence="1">Uncharacterized protein</fullName>
    </submittedName>
</protein>
<dbReference type="Proteomes" id="UP000232722">
    <property type="component" value="Unassembled WGS sequence"/>
</dbReference>
<evidence type="ECO:0000313" key="2">
    <source>
        <dbReference type="EMBL" id="PKC17826.1"/>
    </source>
</evidence>
<reference evidence="2 3" key="1">
    <citation type="submission" date="2016-04" db="EMBL/GenBank/DDBJ databases">
        <title>Genome analyses suggest a sexual origin of heterokaryosis in a supposedly ancient asexual fungus.</title>
        <authorList>
            <person name="Ropars J."/>
            <person name="Sedzielewska K."/>
            <person name="Noel J."/>
            <person name="Charron P."/>
            <person name="Farinelli L."/>
            <person name="Marton T."/>
            <person name="Kruger M."/>
            <person name="Pelin A."/>
            <person name="Brachmann A."/>
            <person name="Corradi N."/>
        </authorList>
    </citation>
    <scope>NUCLEOTIDE SEQUENCE [LARGE SCALE GENOMIC DNA]</scope>
    <source>
        <strain evidence="2 3">A5</strain>
    </source>
</reference>
<dbReference type="VEuPathDB" id="FungiDB:RhiirFUN_020295"/>
<accession>A0A2I1E846</accession>
<dbReference type="OrthoDB" id="2305680at2759"/>
<evidence type="ECO:0000313" key="3">
    <source>
        <dbReference type="Proteomes" id="UP000232722"/>
    </source>
</evidence>
<reference evidence="1" key="3">
    <citation type="submission" date="2020-05" db="EMBL/GenBank/DDBJ databases">
        <authorList>
            <person name="Rincon C."/>
            <person name="Sanders R I."/>
            <person name="Robbins C."/>
            <person name="Chaturvedi A."/>
        </authorList>
    </citation>
    <scope>NUCLEOTIDE SEQUENCE</scope>
    <source>
        <strain evidence="1">CHB12</strain>
    </source>
</reference>
<dbReference type="AlphaFoldDB" id="A0A2I1E846"/>
<evidence type="ECO:0000313" key="4">
    <source>
        <dbReference type="Proteomes" id="UP000684084"/>
    </source>
</evidence>
<sequence length="265" mass="31394">MRCVYYFDENASEKQIIVLSPNYDFLMWILPPTKIFNLEPFQLFKQHYLRAKKDHSQDDSDKAVEMEIIEAWDCSDMNVREEYRSLCSPLQDSNDFPHMIAQKLPDIMLIMRQIRRNNYLNYKFFATAEQGDLSDKRMAIKNCAESSEASICTDEERLIRCLFSNRDNISNCDYGTSDHNNNNYFSLSRQTIRYFQKIVSPDLLEKFKRSINNHFKNKTIADKSLVKKSEYADYVYLRAIFDLWNNEPDKIKMALAIWLTTQGNQ</sequence>
<evidence type="ECO:0000313" key="1">
    <source>
        <dbReference type="EMBL" id="CAB5372667.1"/>
    </source>
</evidence>
<dbReference type="Proteomes" id="UP000684084">
    <property type="component" value="Unassembled WGS sequence"/>
</dbReference>
<proteinExistence type="predicted"/>
<reference evidence="2 3" key="2">
    <citation type="submission" date="2017-09" db="EMBL/GenBank/DDBJ databases">
        <title>Extensive intraspecific genome diversity in a model arbuscular mycorrhizal fungus.</title>
        <authorList>
            <person name="Chen E.C."/>
            <person name="Morin E."/>
            <person name="Beaudet D."/>
            <person name="Noel J."/>
            <person name="Ndikumana S."/>
            <person name="Charron P."/>
            <person name="St-Onge C."/>
            <person name="Giorgi J."/>
            <person name="Grigoriev I.V."/>
            <person name="Roux C."/>
            <person name="Martin F.M."/>
            <person name="Corradi N."/>
        </authorList>
    </citation>
    <scope>NUCLEOTIDE SEQUENCE [LARGE SCALE GENOMIC DNA]</scope>
    <source>
        <strain evidence="2 3">A5</strain>
    </source>
</reference>
<organism evidence="1 4">
    <name type="scientific">Rhizophagus irregularis</name>
    <dbReference type="NCBI Taxonomy" id="588596"/>
    <lineage>
        <taxon>Eukaryota</taxon>
        <taxon>Fungi</taxon>
        <taxon>Fungi incertae sedis</taxon>
        <taxon>Mucoromycota</taxon>
        <taxon>Glomeromycotina</taxon>
        <taxon>Glomeromycetes</taxon>
        <taxon>Glomerales</taxon>
        <taxon>Glomeraceae</taxon>
        <taxon>Rhizophagus</taxon>
    </lineage>
</organism>